<dbReference type="InterPro" id="IPR040079">
    <property type="entry name" value="Glutathione_S-Trfase"/>
</dbReference>
<dbReference type="RefSeq" id="WP_309828181.1">
    <property type="nucleotide sequence ID" value="NZ_JAVIZX010000001.1"/>
</dbReference>
<dbReference type="Gene3D" id="3.40.30.10">
    <property type="entry name" value="Glutaredoxin"/>
    <property type="match status" value="1"/>
</dbReference>
<gene>
    <name evidence="2" type="ORF">QE399_001849</name>
</gene>
<dbReference type="InterPro" id="IPR004045">
    <property type="entry name" value="Glutathione_S-Trfase_N"/>
</dbReference>
<reference evidence="2 3" key="1">
    <citation type="submission" date="2023-08" db="EMBL/GenBank/DDBJ databases">
        <title>Functional and genomic diversity of the sorghum phyllosphere microbiome.</title>
        <authorList>
            <person name="Shade A."/>
        </authorList>
    </citation>
    <scope>NUCLEOTIDE SEQUENCE [LARGE SCALE GENOMIC DNA]</scope>
    <source>
        <strain evidence="2 3">SORGH_AS_0335</strain>
    </source>
</reference>
<sequence>MIDLYHCMSARSFRPLWALEELQLPYRLHMLPFPPRALARSYLQENPLGTVPLLVHGGGAEGSSHAVRMTESAAICQYLAALHPAAGLDVAPGDPAYGAYLNWLHMGEATLTFPQTLLLRYGRFETPERLQPQVVTDYTRWFLARLRAVEAAVATGPWLCGDRFTAADVSVGYALLLATHLDLADQWGDATRAYWQRLQERPGYQRALAAQRTAALAQGVSCVPSPDTQP</sequence>
<keyword evidence="2" id="KW-0808">Transferase</keyword>
<dbReference type="Gene3D" id="1.20.1050.10">
    <property type="match status" value="1"/>
</dbReference>
<accession>A0ABU1IAM8</accession>
<dbReference type="EC" id="2.5.1.18" evidence="2"/>
<dbReference type="CDD" id="cd03046">
    <property type="entry name" value="GST_N_GTT1_like"/>
    <property type="match status" value="1"/>
</dbReference>
<dbReference type="PANTHER" id="PTHR44051">
    <property type="entry name" value="GLUTATHIONE S-TRANSFERASE-RELATED"/>
    <property type="match status" value="1"/>
</dbReference>
<organism evidence="2 3">
    <name type="scientific">Paracidovorax wautersii</name>
    <dbReference type="NCBI Taxonomy" id="1177982"/>
    <lineage>
        <taxon>Bacteria</taxon>
        <taxon>Pseudomonadati</taxon>
        <taxon>Pseudomonadota</taxon>
        <taxon>Betaproteobacteria</taxon>
        <taxon>Burkholderiales</taxon>
        <taxon>Comamonadaceae</taxon>
        <taxon>Paracidovorax</taxon>
    </lineage>
</organism>
<evidence type="ECO:0000259" key="1">
    <source>
        <dbReference type="PROSITE" id="PS50404"/>
    </source>
</evidence>
<dbReference type="GO" id="GO:0004364">
    <property type="term" value="F:glutathione transferase activity"/>
    <property type="evidence" value="ECO:0007669"/>
    <property type="project" value="UniProtKB-EC"/>
</dbReference>
<proteinExistence type="predicted"/>
<name>A0ABU1IAM8_9BURK</name>
<dbReference type="Pfam" id="PF13409">
    <property type="entry name" value="GST_N_2"/>
    <property type="match status" value="1"/>
</dbReference>
<comment type="caution">
    <text evidence="2">The sequence shown here is derived from an EMBL/GenBank/DDBJ whole genome shotgun (WGS) entry which is preliminary data.</text>
</comment>
<dbReference type="SUPFAM" id="SSF52833">
    <property type="entry name" value="Thioredoxin-like"/>
    <property type="match status" value="1"/>
</dbReference>
<dbReference type="PANTHER" id="PTHR44051:SF21">
    <property type="entry name" value="GLUTATHIONE S-TRANSFERASE FAMILY PROTEIN"/>
    <property type="match status" value="1"/>
</dbReference>
<dbReference type="InterPro" id="IPR036249">
    <property type="entry name" value="Thioredoxin-like_sf"/>
</dbReference>
<evidence type="ECO:0000313" key="3">
    <source>
        <dbReference type="Proteomes" id="UP001267710"/>
    </source>
</evidence>
<evidence type="ECO:0000313" key="2">
    <source>
        <dbReference type="EMBL" id="MDR6214160.1"/>
    </source>
</evidence>
<dbReference type="PROSITE" id="PS50404">
    <property type="entry name" value="GST_NTER"/>
    <property type="match status" value="1"/>
</dbReference>
<dbReference type="EMBL" id="JAVIZX010000001">
    <property type="protein sequence ID" value="MDR6214160.1"/>
    <property type="molecule type" value="Genomic_DNA"/>
</dbReference>
<dbReference type="Proteomes" id="UP001267710">
    <property type="component" value="Unassembled WGS sequence"/>
</dbReference>
<dbReference type="SFLD" id="SFLDG00358">
    <property type="entry name" value="Main_(cytGST)"/>
    <property type="match status" value="1"/>
</dbReference>
<feature type="domain" description="GST N-terminal" evidence="1">
    <location>
        <begin position="1"/>
        <end position="87"/>
    </location>
</feature>
<dbReference type="SFLD" id="SFLDG01150">
    <property type="entry name" value="Main.1:_Beta-like"/>
    <property type="match status" value="1"/>
</dbReference>
<dbReference type="InterPro" id="IPR036282">
    <property type="entry name" value="Glutathione-S-Trfase_C_sf"/>
</dbReference>
<protein>
    <submittedName>
        <fullName evidence="2">Glutathione S-transferase</fullName>
        <ecNumber evidence="2">2.5.1.18</ecNumber>
    </submittedName>
</protein>
<dbReference type="SFLD" id="SFLDS00019">
    <property type="entry name" value="Glutathione_Transferase_(cytos"/>
    <property type="match status" value="1"/>
</dbReference>
<keyword evidence="3" id="KW-1185">Reference proteome</keyword>
<dbReference type="SUPFAM" id="SSF47616">
    <property type="entry name" value="GST C-terminal domain-like"/>
    <property type="match status" value="1"/>
</dbReference>